<proteinExistence type="predicted"/>
<dbReference type="PANTHER" id="PTHR42077">
    <property type="entry name" value="YALI0F30239P"/>
    <property type="match status" value="1"/>
</dbReference>
<accession>A0A136J087</accession>
<dbReference type="InParanoid" id="A0A136J087"/>
<reference evidence="2" key="1">
    <citation type="submission" date="2016-02" db="EMBL/GenBank/DDBJ databases">
        <title>Draft genome sequence of Microdochium bolleyi, a fungal endophyte of beachgrass.</title>
        <authorList>
            <consortium name="DOE Joint Genome Institute"/>
            <person name="David A.S."/>
            <person name="May G."/>
            <person name="Haridas S."/>
            <person name="Lim J."/>
            <person name="Wang M."/>
            <person name="Labutti K."/>
            <person name="Lipzen A."/>
            <person name="Barry K."/>
            <person name="Grigoriev I.V."/>
        </authorList>
    </citation>
    <scope>NUCLEOTIDE SEQUENCE [LARGE SCALE GENOMIC DNA]</scope>
    <source>
        <strain evidence="2">J235TASD1</strain>
    </source>
</reference>
<name>A0A136J087_9PEZI</name>
<protein>
    <submittedName>
        <fullName evidence="1">Uncharacterized protein</fullName>
    </submittedName>
</protein>
<gene>
    <name evidence="1" type="ORF">Micbo1qcDRAFT_71465</name>
</gene>
<keyword evidence="2" id="KW-1185">Reference proteome</keyword>
<evidence type="ECO:0000313" key="2">
    <source>
        <dbReference type="Proteomes" id="UP000070501"/>
    </source>
</evidence>
<evidence type="ECO:0000313" key="1">
    <source>
        <dbReference type="EMBL" id="KXJ90602.1"/>
    </source>
</evidence>
<dbReference type="AlphaFoldDB" id="A0A136J087"/>
<dbReference type="EMBL" id="KQ964252">
    <property type="protein sequence ID" value="KXJ90602.1"/>
    <property type="molecule type" value="Genomic_DNA"/>
</dbReference>
<sequence length="104" mass="11270">MGKIGQILPLVIALVVLGVIGFIVYEVLQTANKIGEKADKSMAKRNMVFTKDGMKVGVKHIENEKYVDKTQSYLVKAWNLAEEDKANAAGSGSSSSNKTAAKRK</sequence>
<dbReference type="OrthoDB" id="4083871at2759"/>
<dbReference type="PANTHER" id="PTHR42077:SF1">
    <property type="entry name" value="YALI0F30239P"/>
    <property type="match status" value="1"/>
</dbReference>
<dbReference type="Proteomes" id="UP000070501">
    <property type="component" value="Unassembled WGS sequence"/>
</dbReference>
<organism evidence="1 2">
    <name type="scientific">Microdochium bolleyi</name>
    <dbReference type="NCBI Taxonomy" id="196109"/>
    <lineage>
        <taxon>Eukaryota</taxon>
        <taxon>Fungi</taxon>
        <taxon>Dikarya</taxon>
        <taxon>Ascomycota</taxon>
        <taxon>Pezizomycotina</taxon>
        <taxon>Sordariomycetes</taxon>
        <taxon>Xylariomycetidae</taxon>
        <taxon>Xylariales</taxon>
        <taxon>Microdochiaceae</taxon>
        <taxon>Microdochium</taxon>
    </lineage>
</organism>